<feature type="compositionally biased region" description="Basic and acidic residues" evidence="1">
    <location>
        <begin position="1161"/>
        <end position="1177"/>
    </location>
</feature>
<comment type="caution">
    <text evidence="3">The sequence shown here is derived from an EMBL/GenBank/DDBJ whole genome shotgun (WGS) entry which is preliminary data.</text>
</comment>
<feature type="compositionally biased region" description="Basic and acidic residues" evidence="1">
    <location>
        <begin position="1375"/>
        <end position="1386"/>
    </location>
</feature>
<feature type="compositionally biased region" description="Polar residues" evidence="1">
    <location>
        <begin position="1685"/>
        <end position="1697"/>
    </location>
</feature>
<organism evidence="3 4">
    <name type="scientific">Cyphellophora attinorum</name>
    <dbReference type="NCBI Taxonomy" id="1664694"/>
    <lineage>
        <taxon>Eukaryota</taxon>
        <taxon>Fungi</taxon>
        <taxon>Dikarya</taxon>
        <taxon>Ascomycota</taxon>
        <taxon>Pezizomycotina</taxon>
        <taxon>Eurotiomycetes</taxon>
        <taxon>Chaetothyriomycetidae</taxon>
        <taxon>Chaetothyriales</taxon>
        <taxon>Cyphellophoraceae</taxon>
        <taxon>Cyphellophora</taxon>
    </lineage>
</organism>
<feature type="region of interest" description="Disordered" evidence="1">
    <location>
        <begin position="965"/>
        <end position="1039"/>
    </location>
</feature>
<evidence type="ECO:0000259" key="2">
    <source>
        <dbReference type="Pfam" id="PF03399"/>
    </source>
</evidence>
<feature type="compositionally biased region" description="Acidic residues" evidence="1">
    <location>
        <begin position="1597"/>
        <end position="1624"/>
    </location>
</feature>
<evidence type="ECO:0000313" key="4">
    <source>
        <dbReference type="Proteomes" id="UP000038010"/>
    </source>
</evidence>
<feature type="compositionally biased region" description="Low complexity" evidence="1">
    <location>
        <begin position="926"/>
        <end position="942"/>
    </location>
</feature>
<gene>
    <name evidence="3" type="ORF">AB675_76</name>
</gene>
<feature type="compositionally biased region" description="Polar residues" evidence="1">
    <location>
        <begin position="1527"/>
        <end position="1548"/>
    </location>
</feature>
<feature type="region of interest" description="Disordered" evidence="1">
    <location>
        <begin position="739"/>
        <end position="952"/>
    </location>
</feature>
<accession>A0A0N0NKC2</accession>
<feature type="compositionally biased region" description="Basic residues" evidence="1">
    <location>
        <begin position="1199"/>
        <end position="1212"/>
    </location>
</feature>
<dbReference type="PANTHER" id="PTHR12436">
    <property type="entry name" value="80 KDA MCM3-ASSOCIATED PROTEIN"/>
    <property type="match status" value="1"/>
</dbReference>
<feature type="region of interest" description="Disordered" evidence="1">
    <location>
        <begin position="1161"/>
        <end position="1266"/>
    </location>
</feature>
<feature type="compositionally biased region" description="Low complexity" evidence="1">
    <location>
        <begin position="838"/>
        <end position="851"/>
    </location>
</feature>
<feature type="compositionally biased region" description="Acidic residues" evidence="1">
    <location>
        <begin position="1555"/>
        <end position="1568"/>
    </location>
</feature>
<feature type="region of interest" description="Disordered" evidence="1">
    <location>
        <begin position="1"/>
        <end position="134"/>
    </location>
</feature>
<dbReference type="Pfam" id="PF03399">
    <property type="entry name" value="SAC3_GANP"/>
    <property type="match status" value="1"/>
</dbReference>
<dbReference type="STRING" id="1664694.A0A0N0NKC2"/>
<feature type="compositionally biased region" description="Polar residues" evidence="1">
    <location>
        <begin position="780"/>
        <end position="820"/>
    </location>
</feature>
<dbReference type="InterPro" id="IPR045107">
    <property type="entry name" value="SAC3/GANP/THP3"/>
</dbReference>
<feature type="compositionally biased region" description="Polar residues" evidence="1">
    <location>
        <begin position="739"/>
        <end position="750"/>
    </location>
</feature>
<dbReference type="GeneID" id="28739860"/>
<dbReference type="GO" id="GO:0070390">
    <property type="term" value="C:transcription export complex 2"/>
    <property type="evidence" value="ECO:0007669"/>
    <property type="project" value="TreeGrafter"/>
</dbReference>
<feature type="compositionally biased region" description="Low complexity" evidence="1">
    <location>
        <begin position="1444"/>
        <end position="1457"/>
    </location>
</feature>
<feature type="domain" description="SAC3/GANP/THP3 conserved" evidence="2">
    <location>
        <begin position="178"/>
        <end position="501"/>
    </location>
</feature>
<feature type="compositionally biased region" description="Polar residues" evidence="1">
    <location>
        <begin position="757"/>
        <end position="768"/>
    </location>
</feature>
<dbReference type="OrthoDB" id="264795at2759"/>
<feature type="compositionally biased region" description="Polar residues" evidence="1">
    <location>
        <begin position="1016"/>
        <end position="1026"/>
    </location>
</feature>
<dbReference type="InterPro" id="IPR005062">
    <property type="entry name" value="SAC3/GANP/THP3_conserved"/>
</dbReference>
<feature type="compositionally biased region" description="Polar residues" evidence="1">
    <location>
        <begin position="1661"/>
        <end position="1670"/>
    </location>
</feature>
<feature type="region of interest" description="Disordered" evidence="1">
    <location>
        <begin position="1375"/>
        <end position="1711"/>
    </location>
</feature>
<dbReference type="PANTHER" id="PTHR12436:SF3">
    <property type="entry name" value="GERMINAL-CENTER ASSOCIATED NUCLEAR PROTEIN"/>
    <property type="match status" value="1"/>
</dbReference>
<feature type="compositionally biased region" description="Low complexity" evidence="1">
    <location>
        <begin position="82"/>
        <end position="98"/>
    </location>
</feature>
<feature type="compositionally biased region" description="Polar residues" evidence="1">
    <location>
        <begin position="898"/>
        <end position="925"/>
    </location>
</feature>
<feature type="compositionally biased region" description="Polar residues" evidence="1">
    <location>
        <begin position="99"/>
        <end position="115"/>
    </location>
</feature>
<feature type="compositionally biased region" description="Polar residues" evidence="1">
    <location>
        <begin position="852"/>
        <end position="877"/>
    </location>
</feature>
<feature type="compositionally biased region" description="Polar residues" evidence="1">
    <location>
        <begin position="711"/>
        <end position="726"/>
    </location>
</feature>
<dbReference type="EMBL" id="LFJN01000022">
    <property type="protein sequence ID" value="KPI37669.1"/>
    <property type="molecule type" value="Genomic_DNA"/>
</dbReference>
<evidence type="ECO:0000313" key="3">
    <source>
        <dbReference type="EMBL" id="KPI37669.1"/>
    </source>
</evidence>
<feature type="compositionally biased region" description="Polar residues" evidence="1">
    <location>
        <begin position="990"/>
        <end position="1007"/>
    </location>
</feature>
<dbReference type="GO" id="GO:0006406">
    <property type="term" value="P:mRNA export from nucleus"/>
    <property type="evidence" value="ECO:0007669"/>
    <property type="project" value="TreeGrafter"/>
</dbReference>
<feature type="compositionally biased region" description="Acidic residues" evidence="1">
    <location>
        <begin position="1494"/>
        <end position="1504"/>
    </location>
</feature>
<feature type="compositionally biased region" description="Low complexity" evidence="1">
    <location>
        <begin position="965"/>
        <end position="979"/>
    </location>
</feature>
<dbReference type="Gene3D" id="1.25.40.990">
    <property type="match status" value="1"/>
</dbReference>
<protein>
    <submittedName>
        <fullName evidence="3">SAC3 family protein 1</fullName>
    </submittedName>
</protein>
<keyword evidence="4" id="KW-1185">Reference proteome</keyword>
<feature type="compositionally biased region" description="Low complexity" evidence="1">
    <location>
        <begin position="36"/>
        <end position="72"/>
    </location>
</feature>
<feature type="compositionally biased region" description="Polar residues" evidence="1">
    <location>
        <begin position="1237"/>
        <end position="1260"/>
    </location>
</feature>
<sequence>MSALAPRGRGGNPARGSRGGTPSAFNSRGASRGRQATAARGSTRVTRGGSSGQGLLQQLRTGTVARNAENAGTAGGRGRGAPRGTTTTRGRGRGNLTRSLNTPATNDPPANTRGSSPAPMGSFDATSVSGDVTQRYTQLKNLREEERKEAIRMGFLADPDKKTTLDQAITPVGTCEEMCPQFERVERMVQFMVDRSEKTTNNDGKQVASEEIMVKRFRRSAAGDDEQIPSDIRTPATLRRTLDYLIDSLIGGPERLAVVHKFVWDRTRAIRNDFSIQQVSKDEDVRTAVECFERIARFHILSLHQLSNPGNLRDDENFDVFQDREQLNNTLLSLLFYYDDHRNQIDFPNEAEFRAYHIIMAIQGQFPDLEDRIQSWPPHLIADARVQTALRLYQAAGDTLFDQGPLRPLAPSPVARNNSGNFWTIMNSGAVGYHLACVAEMYFNQVRFVALTCLLRSAKSAPASQQQKSRDWTLEAVAEYLGFDTDEQTVDFCATFGLSFQTDAQNVTYLDVAKYTGSTLDQSLLPSKHTFSYTFVEEKRCRRTLPAIINNLGAAEAIRQGLVEQDDTEDQPAEVEDDGESLFIPEAKPTFGQSTTSTFGSLNPQATSFTTSSSFGTSALPASSPFGSGAAASTTSTFGSTIFGQALNAGFGKTTQEPSSQGFTGSFGQVGTDTNDYFSFGQSFATSSAEPGPLAADDKKQSEPPNFISKFGTTRASTTENNPFGQTAQAAVPNHISQFGQPRASNTENNLFGAPKPNSTGTSGSTVIADSGLGAFRDNNAGSNSTTTTTPAFNLSSPFGTPTPSITQPAASVLPTSQTPAPEPDAQKPLFTGFNFGPSASTPTTTPGSQPLFTQPTKPETTTESAPFSFSPVTTQPKVPAALTSTSLPTSTPPQPSFNFQQPAPSSQPIFSFSKANDSTSTSKASQPSFSFTSSQPESSSTQAPKSAVPNVPFSGASLPAFNFSSTTPKSSPQPKALAAPPPVTAAPSQKDSTPNVALSTPSQVRSKSPDPRAVSATSPKSTTADLFTPHAKPQKPPLDRQHQIDLLVRLAFTQRYGLIFQFLEATLPAILREETRKFERDQFEEAIARLKAQYLFRKYAAIWRSITWQKKLNKHANRRRQLFAESVRMDAEKKQRNEKELQSILEAAEETKRLRAEIEKQNKADAAAKRAHEAQKPKQLAGSKRKDLAEQDVNTPPKHSKPSHANHKRSKTLGAMQPPPLPVKTVQAEPQDFRHSTFSGRSSLNRSTSGSNLRQSLGRSRQDQTKTDYFRLLANGIDPDTPLVPKTARQVEAKRQKDLEERAAAITRHKTGDVLPRPGLDIPLRASPSTVSAIADNSAPKYDPAADDLLQQLRQARLDLASDTTWFKEQAKQLEKEVEVEEKLRSSAGSTPEARHADPHGLSYIQGHAYSPAPPPQAMSRVEARIRKSGALGLAYKPIGTPSERASSRASSKRSSYGYRAEEEVEATGANGTAKKRRKSGDVDRSYRPSQQELEDEEEEEDLNMTISPQKRPKKHPATVGKLQPVATTSKSWQGHQQNEVHQSATRLQHGYDTDDFDEVEESEDELASQQPPPAGQAYYPHQNGRLHSANALQYSEEDLYDDEDEEAEEDEDEDRDSADEAAAEAAEAVEGYDEDEEEVSEEEYDDEDVPEADFPYNMQGGQYQQSSLFYPELPDEEEVAATPGTQGSRATSSGPGATAEDALVLSDSD</sequence>
<feature type="compositionally biased region" description="Gly residues" evidence="1">
    <location>
        <begin position="8"/>
        <end position="19"/>
    </location>
</feature>
<dbReference type="RefSeq" id="XP_017997632.1">
    <property type="nucleotide sequence ID" value="XM_018148089.1"/>
</dbReference>
<evidence type="ECO:0000256" key="1">
    <source>
        <dbReference type="SAM" id="MobiDB-lite"/>
    </source>
</evidence>
<proteinExistence type="predicted"/>
<reference evidence="3 4" key="1">
    <citation type="submission" date="2015-06" db="EMBL/GenBank/DDBJ databases">
        <title>Draft genome of the ant-associated black yeast Phialophora attae CBS 131958.</title>
        <authorList>
            <person name="Moreno L.F."/>
            <person name="Stielow B.J."/>
            <person name="de Hoog S."/>
            <person name="Vicente V.A."/>
            <person name="Weiss V.A."/>
            <person name="de Vries M."/>
            <person name="Cruz L.M."/>
            <person name="Souza E.M."/>
        </authorList>
    </citation>
    <scope>NUCLEOTIDE SEQUENCE [LARGE SCALE GENOMIC DNA]</scope>
    <source>
        <strain evidence="3 4">CBS 131958</strain>
    </source>
</reference>
<name>A0A0N0NKC2_9EURO</name>
<feature type="compositionally biased region" description="Acidic residues" evidence="1">
    <location>
        <begin position="1632"/>
        <end position="1653"/>
    </location>
</feature>
<feature type="compositionally biased region" description="Polar residues" evidence="1">
    <location>
        <begin position="124"/>
        <end position="134"/>
    </location>
</feature>
<dbReference type="GO" id="GO:0005737">
    <property type="term" value="C:cytoplasm"/>
    <property type="evidence" value="ECO:0007669"/>
    <property type="project" value="TreeGrafter"/>
</dbReference>
<feature type="region of interest" description="Disordered" evidence="1">
    <location>
        <begin position="688"/>
        <end position="726"/>
    </location>
</feature>
<dbReference type="VEuPathDB" id="FungiDB:AB675_76"/>
<dbReference type="Proteomes" id="UP000038010">
    <property type="component" value="Unassembled WGS sequence"/>
</dbReference>